<dbReference type="AlphaFoldDB" id="A0A2H1KW09"/>
<evidence type="ECO:0000256" key="3">
    <source>
        <dbReference type="ARBA" id="ARBA00023172"/>
    </source>
</evidence>
<name>A0A2H1KW09_BREAU</name>
<evidence type="ECO:0000313" key="5">
    <source>
        <dbReference type="EMBL" id="SMY03412.1"/>
    </source>
</evidence>
<dbReference type="PANTHER" id="PTHR30461">
    <property type="entry name" value="DNA-INVERTASE FROM LAMBDOID PROPHAGE"/>
    <property type="match status" value="1"/>
</dbReference>
<evidence type="ECO:0000259" key="4">
    <source>
        <dbReference type="PROSITE" id="PS51736"/>
    </source>
</evidence>
<evidence type="ECO:0000256" key="1">
    <source>
        <dbReference type="ARBA" id="ARBA00009913"/>
    </source>
</evidence>
<proteinExistence type="inferred from homology"/>
<reference evidence="5 6" key="1">
    <citation type="submission" date="2017-03" db="EMBL/GenBank/DDBJ databases">
        <authorList>
            <person name="Afonso C.L."/>
            <person name="Miller P.J."/>
            <person name="Scott M.A."/>
            <person name="Spackman E."/>
            <person name="Goraichik I."/>
            <person name="Dimitrov K.M."/>
            <person name="Suarez D.L."/>
            <person name="Swayne D.E."/>
        </authorList>
    </citation>
    <scope>NUCLEOTIDE SEQUENCE [LARGE SCALE GENOMIC DNA]</scope>
    <source>
        <strain evidence="6">6(3)</strain>
    </source>
</reference>
<dbReference type="SMART" id="SM00857">
    <property type="entry name" value="Resolvase"/>
    <property type="match status" value="1"/>
</dbReference>
<dbReference type="SUPFAM" id="SSF53041">
    <property type="entry name" value="Resolvase-like"/>
    <property type="match status" value="1"/>
</dbReference>
<dbReference type="InterPro" id="IPR006119">
    <property type="entry name" value="Resolv_N"/>
</dbReference>
<gene>
    <name evidence="5" type="ORF">BAURA63_03772</name>
</gene>
<comment type="similarity">
    <text evidence="1">Belongs to the site-specific recombinase resolvase family.</text>
</comment>
<dbReference type="PROSITE" id="PS51736">
    <property type="entry name" value="RECOMBINASES_3"/>
    <property type="match status" value="1"/>
</dbReference>
<evidence type="ECO:0000256" key="2">
    <source>
        <dbReference type="ARBA" id="ARBA00023125"/>
    </source>
</evidence>
<dbReference type="GO" id="GO:0003677">
    <property type="term" value="F:DNA binding"/>
    <property type="evidence" value="ECO:0007669"/>
    <property type="project" value="UniProtKB-KW"/>
</dbReference>
<dbReference type="Pfam" id="PF00239">
    <property type="entry name" value="Resolvase"/>
    <property type="match status" value="1"/>
</dbReference>
<dbReference type="Gene3D" id="3.40.50.1390">
    <property type="entry name" value="Resolvase, N-terminal catalytic domain"/>
    <property type="match status" value="1"/>
</dbReference>
<dbReference type="InterPro" id="IPR009057">
    <property type="entry name" value="Homeodomain-like_sf"/>
</dbReference>
<keyword evidence="2" id="KW-0238">DNA-binding</keyword>
<protein>
    <submittedName>
        <fullName evidence="5">Site-specific DNA recombinase</fullName>
    </submittedName>
</protein>
<evidence type="ECO:0000313" key="6">
    <source>
        <dbReference type="Proteomes" id="UP000234327"/>
    </source>
</evidence>
<dbReference type="EMBL" id="FXYZ01000049">
    <property type="protein sequence ID" value="SMY03412.1"/>
    <property type="molecule type" value="Genomic_DNA"/>
</dbReference>
<accession>A0A2H1KW09</accession>
<dbReference type="PANTHER" id="PTHR30461:SF2">
    <property type="entry name" value="SERINE RECOMBINASE PINE-RELATED"/>
    <property type="match status" value="1"/>
</dbReference>
<dbReference type="SUPFAM" id="SSF46689">
    <property type="entry name" value="Homeodomain-like"/>
    <property type="match status" value="1"/>
</dbReference>
<dbReference type="InterPro" id="IPR036162">
    <property type="entry name" value="Resolvase-like_N_sf"/>
</dbReference>
<dbReference type="GO" id="GO:0000150">
    <property type="term" value="F:DNA strand exchange activity"/>
    <property type="evidence" value="ECO:0007669"/>
    <property type="project" value="InterPro"/>
</dbReference>
<dbReference type="InterPro" id="IPR050639">
    <property type="entry name" value="SSR_resolvase"/>
</dbReference>
<organism evidence="5 6">
    <name type="scientific">Brevibacterium aurantiacum</name>
    <dbReference type="NCBI Taxonomy" id="273384"/>
    <lineage>
        <taxon>Bacteria</taxon>
        <taxon>Bacillati</taxon>
        <taxon>Actinomycetota</taxon>
        <taxon>Actinomycetes</taxon>
        <taxon>Micrococcales</taxon>
        <taxon>Brevibacteriaceae</taxon>
        <taxon>Brevibacterium</taxon>
    </lineage>
</organism>
<sequence length="270" mass="29593">MLTKQRPTGCRKSINTSLHQTQSDSNLLNLLVSETGSSFGFGNSHCPTSQGRACLDKLSHRKLSYDRDYLDFVSHSWSMRLLGYTRVSTAGQGAQLQLDALVGAGVQKRDVFSDVTSGSKTAKQRPGMRRLLDYAEDGDTVVVWRIDRPGRSLLDVLATVNHLRDQGVKVRSVSDNIDPETSSGRMMLGMLATLAEYERELVTERVNAGIAAAKQNGTKFGRPPVDADEIATKLAIAEDARAKGRTAKDAARLVGWSRATLYRHRQAADT</sequence>
<dbReference type="Proteomes" id="UP000234327">
    <property type="component" value="Unassembled WGS sequence"/>
</dbReference>
<keyword evidence="3" id="KW-0233">DNA recombination</keyword>
<dbReference type="CDD" id="cd03768">
    <property type="entry name" value="SR_ResInv"/>
    <property type="match status" value="1"/>
</dbReference>
<feature type="domain" description="Resolvase/invertase-type recombinase catalytic" evidence="4">
    <location>
        <begin position="80"/>
        <end position="217"/>
    </location>
</feature>